<dbReference type="STRING" id="200991.AUC31_13960"/>
<proteinExistence type="predicted"/>
<organism evidence="1 2">
    <name type="scientific">Planococcus rifietoensis</name>
    <dbReference type="NCBI Taxonomy" id="200991"/>
    <lineage>
        <taxon>Bacteria</taxon>
        <taxon>Bacillati</taxon>
        <taxon>Bacillota</taxon>
        <taxon>Bacilli</taxon>
        <taxon>Bacillales</taxon>
        <taxon>Caryophanaceae</taxon>
        <taxon>Planococcus</taxon>
    </lineage>
</organism>
<dbReference type="KEGG" id="prt:AUC31_13960"/>
<dbReference type="EMBL" id="CP013659">
    <property type="protein sequence ID" value="ALS76229.1"/>
    <property type="molecule type" value="Genomic_DNA"/>
</dbReference>
<gene>
    <name evidence="1" type="ORF">AUC31_13960</name>
</gene>
<protein>
    <submittedName>
        <fullName evidence="1">Alpha-ribazole-5-phosphate synthase</fullName>
    </submittedName>
</protein>
<evidence type="ECO:0000313" key="2">
    <source>
        <dbReference type="Proteomes" id="UP000067683"/>
    </source>
</evidence>
<keyword evidence="2" id="KW-1185">Reference proteome</keyword>
<accession>A0A0U2ZG59</accession>
<dbReference type="AlphaFoldDB" id="A0A0U2ZG59"/>
<name>A0A0U2ZG59_9BACL</name>
<dbReference type="RefSeq" id="WP_058382932.1">
    <property type="nucleotide sequence ID" value="NZ_CP013659.2"/>
</dbReference>
<reference evidence="1" key="1">
    <citation type="submission" date="2016-01" db="EMBL/GenBank/DDBJ databases">
        <title>Complete genome of Planococcus rifietoensis type strain M8.</title>
        <authorList>
            <person name="See-Too W.S."/>
        </authorList>
    </citation>
    <scope>NUCLEOTIDE SEQUENCE [LARGE SCALE GENOMIC DNA]</scope>
    <source>
        <strain evidence="1">M8</strain>
    </source>
</reference>
<sequence length="224" mass="24511">MRNELMVDGLVITTDNSAAIGEKPHDIVNAPDEVAAKFAARVALAEQWAAGGKATAILLHNFSGEEHWPRYVSGITQLFSELDMPVPPVSGSTESNIKTLQSALAVTIIGQKLRMLADPHELEWFIYGEPLIGEAVITHPERIADLRIVKTALDRDQIERIWPIGSGGIEREAEKLFGRSVPLTQGIEKEASGGPATCLLIGIKTSKVEEAKRLFGKHFRELIE</sequence>
<dbReference type="Proteomes" id="UP000067683">
    <property type="component" value="Chromosome"/>
</dbReference>
<evidence type="ECO:0000313" key="1">
    <source>
        <dbReference type="EMBL" id="ALS76229.1"/>
    </source>
</evidence>
<dbReference type="OrthoDB" id="9805740at2"/>